<dbReference type="GO" id="GO:0016491">
    <property type="term" value="F:oxidoreductase activity"/>
    <property type="evidence" value="ECO:0007669"/>
    <property type="project" value="UniProtKB-KW"/>
</dbReference>
<dbReference type="EMBL" id="RJKE01000001">
    <property type="protein sequence ID" value="ROO85940.1"/>
    <property type="molecule type" value="Genomic_DNA"/>
</dbReference>
<dbReference type="RefSeq" id="WP_123665388.1">
    <property type="nucleotide sequence ID" value="NZ_RJKE01000001.1"/>
</dbReference>
<keyword evidence="1" id="KW-0500">Molybdenum</keyword>
<comment type="caution">
    <text evidence="5">The sequence shown here is derived from an EMBL/GenBank/DDBJ whole genome shotgun (WGS) entry which is preliminary data.</text>
</comment>
<evidence type="ECO:0000259" key="4">
    <source>
        <dbReference type="SMART" id="SM01008"/>
    </source>
</evidence>
<name>A0A3N1CXB6_9ACTN</name>
<dbReference type="PANTHER" id="PTHR11908:SF132">
    <property type="entry name" value="ALDEHYDE OXIDASE 1-RELATED"/>
    <property type="match status" value="1"/>
</dbReference>
<dbReference type="OrthoDB" id="9758509at2"/>
<reference evidence="5 6" key="1">
    <citation type="submission" date="2018-11" db="EMBL/GenBank/DDBJ databases">
        <title>Sequencing the genomes of 1000 actinobacteria strains.</title>
        <authorList>
            <person name="Klenk H.-P."/>
        </authorList>
    </citation>
    <scope>NUCLEOTIDE SEQUENCE [LARGE SCALE GENOMIC DNA]</scope>
    <source>
        <strain evidence="5 6">DSM 44254</strain>
    </source>
</reference>
<gene>
    <name evidence="5" type="ORF">EDD29_3494</name>
</gene>
<evidence type="ECO:0000256" key="1">
    <source>
        <dbReference type="ARBA" id="ARBA00022505"/>
    </source>
</evidence>
<dbReference type="AlphaFoldDB" id="A0A3N1CXB6"/>
<accession>A0A3N1CXB6</accession>
<keyword evidence="6" id="KW-1185">Reference proteome</keyword>
<dbReference type="Pfam" id="PF20256">
    <property type="entry name" value="MoCoBD_2"/>
    <property type="match status" value="1"/>
</dbReference>
<keyword evidence="2" id="KW-0560">Oxidoreductase</keyword>
<dbReference type="Pfam" id="PF02738">
    <property type="entry name" value="MoCoBD_1"/>
    <property type="match status" value="1"/>
</dbReference>
<protein>
    <submittedName>
        <fullName evidence="5">Carbon-monoxide dehydrogenase large subunit</fullName>
    </submittedName>
</protein>
<dbReference type="SUPFAM" id="SSF54665">
    <property type="entry name" value="CO dehydrogenase molybdoprotein N-domain-like"/>
    <property type="match status" value="1"/>
</dbReference>
<dbReference type="InterPro" id="IPR000674">
    <property type="entry name" value="Ald_Oxase/Xan_DH_a/b"/>
</dbReference>
<proteinExistence type="predicted"/>
<evidence type="ECO:0000313" key="6">
    <source>
        <dbReference type="Proteomes" id="UP000272400"/>
    </source>
</evidence>
<evidence type="ECO:0000256" key="2">
    <source>
        <dbReference type="ARBA" id="ARBA00023002"/>
    </source>
</evidence>
<dbReference type="SMART" id="SM01008">
    <property type="entry name" value="Ald_Xan_dh_C"/>
    <property type="match status" value="1"/>
</dbReference>
<dbReference type="Pfam" id="PF01315">
    <property type="entry name" value="Ald_Xan_dh_C"/>
    <property type="match status" value="1"/>
</dbReference>
<dbReference type="SUPFAM" id="SSF56003">
    <property type="entry name" value="Molybdenum cofactor-binding domain"/>
    <property type="match status" value="1"/>
</dbReference>
<dbReference type="InterPro" id="IPR016208">
    <property type="entry name" value="Ald_Oxase/xanthine_DH-like"/>
</dbReference>
<dbReference type="InterPro" id="IPR008274">
    <property type="entry name" value="AldOxase/xan_DH_MoCoBD1"/>
</dbReference>
<dbReference type="InterPro" id="IPR046867">
    <property type="entry name" value="AldOxase/xan_DH_MoCoBD2"/>
</dbReference>
<dbReference type="InterPro" id="IPR036856">
    <property type="entry name" value="Ald_Oxase/Xan_DH_a/b_sf"/>
</dbReference>
<dbReference type="Gene3D" id="3.30.365.10">
    <property type="entry name" value="Aldehyde oxidase/xanthine dehydrogenase, molybdopterin binding domain"/>
    <property type="match status" value="4"/>
</dbReference>
<feature type="domain" description="Aldehyde oxidase/xanthine dehydrogenase a/b hammerhead" evidence="4">
    <location>
        <begin position="47"/>
        <end position="160"/>
    </location>
</feature>
<dbReference type="Proteomes" id="UP000272400">
    <property type="component" value="Unassembled WGS sequence"/>
</dbReference>
<evidence type="ECO:0000313" key="5">
    <source>
        <dbReference type="EMBL" id="ROO85940.1"/>
    </source>
</evidence>
<sequence length="801" mass="85222">MSEPGPADQLTEERPSTAAPDAAESPSGGSRYAGTRVRRVEDRRLLTGHGSYVDDVTRPGQLHACFVRSPLARARIEGIDAAEALALDGVHAVYTAADLNPAVREAWFTLIGQVEDVPRPPLAEDEVRFVGDPVALVVADDRYIAEDAAELVIVDYAPLPPVVDYKTAAESGELVHAAYPGNVAIELAGLPVESFPVFEEAAYTFRETIYQQAYAAVPIETRGLLAEWEPATGELTVWAATQSPHELRLFCARLLGLDEHRVRVIMRDTGGGFGQKVLPQREDMCVLLAAMRTPGPLKWIEDRRENLLSAGQARHDHADVRVSFDADGTMLATAIDFVQDVGAYPIPYPMNTCVVVGILFPGPYRVAQGTFATKAMFSNTVGRTAYRGPWQFESVAREVLLDIAARGMGVDPAEVRRKNLLRREDLPYTNHNGMPYSDVTPLETFEQALEMVGYDAFRAEQAKAREEGRYIGVGTCTYVEPTTDNLGLHSTEGATIRIEPSGKVNVYMSGGSTGNSLETTAVQLTADALGVDIDDVGTIQGDTAVTPFGGGTGGSRSGSMTAGAVEVTAAILRERIARIAAHKLDAAPGDIEMVRGKAGVRGKRDKEISLAEIAETAYFQTDALPPGVPPGLEASGRYKAEAPVIWANATHLCTCEVDVETGAVKLLRYIVSEDCGPMINPTVVEGQIAGGAVQGIGGALLEHLAYDEDGNPITTTFMDYLLPTSTDVPVIEYGHVETPGPGPGGYKGVGEGGAIGAPPAVVNAVADALAPLGVKLTRLPLTPESLVTAIRNAATPSTGEK</sequence>
<dbReference type="Gene3D" id="3.90.1170.50">
    <property type="entry name" value="Aldehyde oxidase/xanthine dehydrogenase, a/b hammerhead"/>
    <property type="match status" value="1"/>
</dbReference>
<dbReference type="PANTHER" id="PTHR11908">
    <property type="entry name" value="XANTHINE DEHYDROGENASE"/>
    <property type="match status" value="1"/>
</dbReference>
<evidence type="ECO:0000256" key="3">
    <source>
        <dbReference type="SAM" id="MobiDB-lite"/>
    </source>
</evidence>
<organism evidence="5 6">
    <name type="scientific">Actinocorallia herbida</name>
    <dbReference type="NCBI Taxonomy" id="58109"/>
    <lineage>
        <taxon>Bacteria</taxon>
        <taxon>Bacillati</taxon>
        <taxon>Actinomycetota</taxon>
        <taxon>Actinomycetes</taxon>
        <taxon>Streptosporangiales</taxon>
        <taxon>Thermomonosporaceae</taxon>
        <taxon>Actinocorallia</taxon>
    </lineage>
</organism>
<feature type="region of interest" description="Disordered" evidence="3">
    <location>
        <begin position="1"/>
        <end position="36"/>
    </location>
</feature>
<dbReference type="GO" id="GO:0005506">
    <property type="term" value="F:iron ion binding"/>
    <property type="evidence" value="ECO:0007669"/>
    <property type="project" value="InterPro"/>
</dbReference>
<dbReference type="InterPro" id="IPR037165">
    <property type="entry name" value="AldOxase/xan_DH_Mopterin-bd_sf"/>
</dbReference>